<evidence type="ECO:0000313" key="1">
    <source>
        <dbReference type="EMBL" id="CAH0730412.1"/>
    </source>
</evidence>
<feature type="non-terminal residue" evidence="1">
    <location>
        <position position="78"/>
    </location>
</feature>
<protein>
    <submittedName>
        <fullName evidence="1">Uncharacterized protein</fullName>
    </submittedName>
</protein>
<gene>
    <name evidence="1" type="ORF">BINO364_LOCUS15394</name>
</gene>
<organism evidence="1 2">
    <name type="scientific">Brenthis ino</name>
    <name type="common">lesser marbled fritillary</name>
    <dbReference type="NCBI Taxonomy" id="405034"/>
    <lineage>
        <taxon>Eukaryota</taxon>
        <taxon>Metazoa</taxon>
        <taxon>Ecdysozoa</taxon>
        <taxon>Arthropoda</taxon>
        <taxon>Hexapoda</taxon>
        <taxon>Insecta</taxon>
        <taxon>Pterygota</taxon>
        <taxon>Neoptera</taxon>
        <taxon>Endopterygota</taxon>
        <taxon>Lepidoptera</taxon>
        <taxon>Glossata</taxon>
        <taxon>Ditrysia</taxon>
        <taxon>Papilionoidea</taxon>
        <taxon>Nymphalidae</taxon>
        <taxon>Heliconiinae</taxon>
        <taxon>Argynnini</taxon>
        <taxon>Brenthis</taxon>
    </lineage>
</organism>
<dbReference type="AlphaFoldDB" id="A0A8J9VEQ7"/>
<name>A0A8J9VEQ7_9NEOP</name>
<evidence type="ECO:0000313" key="2">
    <source>
        <dbReference type="Proteomes" id="UP000838878"/>
    </source>
</evidence>
<sequence length="78" mass="8245">MLYEDDVARSKADSNVVGLATDGTVLEDVLEDEVVAEDLDVEGDHVRNGVADRGRGGSSVAVSVTEDIVSDVDHALKF</sequence>
<dbReference type="Proteomes" id="UP000838878">
    <property type="component" value="Chromosome 8"/>
</dbReference>
<dbReference type="EMBL" id="OV170228">
    <property type="protein sequence ID" value="CAH0730412.1"/>
    <property type="molecule type" value="Genomic_DNA"/>
</dbReference>
<reference evidence="1" key="1">
    <citation type="submission" date="2021-12" db="EMBL/GenBank/DDBJ databases">
        <authorList>
            <person name="Martin H S."/>
        </authorList>
    </citation>
    <scope>NUCLEOTIDE SEQUENCE</scope>
</reference>
<keyword evidence="2" id="KW-1185">Reference proteome</keyword>
<accession>A0A8J9VEQ7</accession>
<proteinExistence type="predicted"/>